<dbReference type="AlphaFoldDB" id="A0A291DTI6"/>
<reference evidence="5 6" key="1">
    <citation type="submission" date="2017-09" db="EMBL/GenBank/DDBJ databases">
        <title>FDA dAtabase for Regulatory Grade micrObial Sequences (FDA-ARGOS): Supporting development and validation of Infectious Disease Dx tests.</title>
        <authorList>
            <person name="Minogue T."/>
            <person name="Wolcott M."/>
            <person name="Wasieloski L."/>
            <person name="Aguilar W."/>
            <person name="Moore D."/>
            <person name="Tallon L."/>
            <person name="Sadzewicz L."/>
            <person name="Ott S."/>
            <person name="Zhao X."/>
            <person name="Nagaraj S."/>
            <person name="Vavikolanu K."/>
            <person name="Aluvathingal J."/>
            <person name="Nadendla S."/>
            <person name="Sichtig H."/>
        </authorList>
    </citation>
    <scope>NUCLEOTIDE SEQUENCE [LARGE SCALE GENOMIC DNA]</scope>
    <source>
        <strain evidence="5 6">FDAARGOS_392</strain>
    </source>
</reference>
<gene>
    <name evidence="5" type="ORF">CO704_02845</name>
</gene>
<dbReference type="InterPro" id="IPR020196">
    <property type="entry name" value="Uncharacterised_YqgB"/>
</dbReference>
<name>A0A291DTI6_9ENTR</name>
<sequence>MFYNDMKMKPVAQPGCQRLVLSIRAVNGLLLQDTPAIVVNCFAQSTKFEVRHD</sequence>
<comment type="subcellular location">
    <subcellularLocation>
        <location evidence="1">Cytoplasm</location>
    </subcellularLocation>
</comment>
<proteinExistence type="inferred from homology"/>
<protein>
    <recommendedName>
        <fullName evidence="3">Uncharacterized protein YqgB</fullName>
    </recommendedName>
</protein>
<evidence type="ECO:0000256" key="1">
    <source>
        <dbReference type="ARBA" id="ARBA00004496"/>
    </source>
</evidence>
<dbReference type="GO" id="GO:0005737">
    <property type="term" value="C:cytoplasm"/>
    <property type="evidence" value="ECO:0007669"/>
    <property type="project" value="UniProtKB-SubCell"/>
</dbReference>
<evidence type="ECO:0000256" key="4">
    <source>
        <dbReference type="ARBA" id="ARBA00022490"/>
    </source>
</evidence>
<evidence type="ECO:0000313" key="5">
    <source>
        <dbReference type="EMBL" id="ATF91097.1"/>
    </source>
</evidence>
<dbReference type="EMBL" id="CP023525">
    <property type="protein sequence ID" value="ATF91097.1"/>
    <property type="molecule type" value="Genomic_DNA"/>
</dbReference>
<dbReference type="NCBIfam" id="NF033844">
    <property type="entry name" value="small_YqgB"/>
    <property type="match status" value="1"/>
</dbReference>
<evidence type="ECO:0000313" key="6">
    <source>
        <dbReference type="Proteomes" id="UP000217979"/>
    </source>
</evidence>
<comment type="similarity">
    <text evidence="2">Belongs to the YqgB family.</text>
</comment>
<evidence type="ECO:0000256" key="3">
    <source>
        <dbReference type="ARBA" id="ARBA00018270"/>
    </source>
</evidence>
<evidence type="ECO:0000256" key="2">
    <source>
        <dbReference type="ARBA" id="ARBA00008499"/>
    </source>
</evidence>
<dbReference type="Pfam" id="PF11036">
    <property type="entry name" value="YqgB"/>
    <property type="match status" value="1"/>
</dbReference>
<keyword evidence="4" id="KW-0963">Cytoplasm</keyword>
<dbReference type="Proteomes" id="UP000217979">
    <property type="component" value="Chromosome"/>
</dbReference>
<accession>A0A291DTI6</accession>
<organism evidence="5 6">
    <name type="scientific">Cedecea neteri</name>
    <dbReference type="NCBI Taxonomy" id="158822"/>
    <lineage>
        <taxon>Bacteria</taxon>
        <taxon>Pseudomonadati</taxon>
        <taxon>Pseudomonadota</taxon>
        <taxon>Gammaproteobacteria</taxon>
        <taxon>Enterobacterales</taxon>
        <taxon>Enterobacteriaceae</taxon>
        <taxon>Cedecea</taxon>
    </lineage>
</organism>